<protein>
    <submittedName>
        <fullName evidence="1">Uncharacterized protein</fullName>
    </submittedName>
</protein>
<evidence type="ECO:0000313" key="2">
    <source>
        <dbReference type="Proteomes" id="UP000308600"/>
    </source>
</evidence>
<dbReference type="EMBL" id="ML208462">
    <property type="protein sequence ID" value="TFK64759.1"/>
    <property type="molecule type" value="Genomic_DNA"/>
</dbReference>
<name>A0ACD3AHK7_9AGAR</name>
<evidence type="ECO:0000313" key="1">
    <source>
        <dbReference type="EMBL" id="TFK64759.1"/>
    </source>
</evidence>
<accession>A0ACD3AHK7</accession>
<dbReference type="Proteomes" id="UP000308600">
    <property type="component" value="Unassembled WGS sequence"/>
</dbReference>
<gene>
    <name evidence="1" type="ORF">BDN72DRAFT_846284</name>
</gene>
<proteinExistence type="predicted"/>
<organism evidence="1 2">
    <name type="scientific">Pluteus cervinus</name>
    <dbReference type="NCBI Taxonomy" id="181527"/>
    <lineage>
        <taxon>Eukaryota</taxon>
        <taxon>Fungi</taxon>
        <taxon>Dikarya</taxon>
        <taxon>Basidiomycota</taxon>
        <taxon>Agaricomycotina</taxon>
        <taxon>Agaricomycetes</taxon>
        <taxon>Agaricomycetidae</taxon>
        <taxon>Agaricales</taxon>
        <taxon>Pluteineae</taxon>
        <taxon>Pluteaceae</taxon>
        <taxon>Pluteus</taxon>
    </lineage>
</organism>
<reference evidence="1 2" key="1">
    <citation type="journal article" date="2019" name="Nat. Ecol. Evol.">
        <title>Megaphylogeny resolves global patterns of mushroom evolution.</title>
        <authorList>
            <person name="Varga T."/>
            <person name="Krizsan K."/>
            <person name="Foldi C."/>
            <person name="Dima B."/>
            <person name="Sanchez-Garcia M."/>
            <person name="Sanchez-Ramirez S."/>
            <person name="Szollosi G.J."/>
            <person name="Szarkandi J.G."/>
            <person name="Papp V."/>
            <person name="Albert L."/>
            <person name="Andreopoulos W."/>
            <person name="Angelini C."/>
            <person name="Antonin V."/>
            <person name="Barry K.W."/>
            <person name="Bougher N.L."/>
            <person name="Buchanan P."/>
            <person name="Buyck B."/>
            <person name="Bense V."/>
            <person name="Catcheside P."/>
            <person name="Chovatia M."/>
            <person name="Cooper J."/>
            <person name="Damon W."/>
            <person name="Desjardin D."/>
            <person name="Finy P."/>
            <person name="Geml J."/>
            <person name="Haridas S."/>
            <person name="Hughes K."/>
            <person name="Justo A."/>
            <person name="Karasinski D."/>
            <person name="Kautmanova I."/>
            <person name="Kiss B."/>
            <person name="Kocsube S."/>
            <person name="Kotiranta H."/>
            <person name="LaButti K.M."/>
            <person name="Lechner B.E."/>
            <person name="Liimatainen K."/>
            <person name="Lipzen A."/>
            <person name="Lukacs Z."/>
            <person name="Mihaltcheva S."/>
            <person name="Morgado L.N."/>
            <person name="Niskanen T."/>
            <person name="Noordeloos M.E."/>
            <person name="Ohm R.A."/>
            <person name="Ortiz-Santana B."/>
            <person name="Ovrebo C."/>
            <person name="Racz N."/>
            <person name="Riley R."/>
            <person name="Savchenko A."/>
            <person name="Shiryaev A."/>
            <person name="Soop K."/>
            <person name="Spirin V."/>
            <person name="Szebenyi C."/>
            <person name="Tomsovsky M."/>
            <person name="Tulloss R.E."/>
            <person name="Uehling J."/>
            <person name="Grigoriev I.V."/>
            <person name="Vagvolgyi C."/>
            <person name="Papp T."/>
            <person name="Martin F.M."/>
            <person name="Miettinen O."/>
            <person name="Hibbett D.S."/>
            <person name="Nagy L.G."/>
        </authorList>
    </citation>
    <scope>NUCLEOTIDE SEQUENCE [LARGE SCALE GENOMIC DNA]</scope>
    <source>
        <strain evidence="1 2">NL-1719</strain>
    </source>
</reference>
<keyword evidence="2" id="KW-1185">Reference proteome</keyword>
<sequence>MKCIRIRNPLAEYFDPLFALSQEFSERHTCLSLPCGLENPSQPILRVDITASMGEAPFQVWQLGGFQWRWNLGQNIRPYPRGVRPRRCTGCPKVCSAVPNIEADILSGRNRSPQQCNPTSGSMERRCKTSRRSESHGKMVRSRCQRNEMGIRRSCSDRSV</sequence>